<accession>A0A2M7BXG3</accession>
<sequence>MGSETYEAARKNIKLDGSQLRIILTRNPGRYSANAVPGKLEFSNESPQQLVKQLENKGFKQMLLLGGGTINALFLKESLVDELYLTLEPRIFGKGKTLVREGEFEVLLELMNIKRLNQSGTLLLKYKILS</sequence>
<dbReference type="GO" id="GO:0009231">
    <property type="term" value="P:riboflavin biosynthetic process"/>
    <property type="evidence" value="ECO:0007669"/>
    <property type="project" value="InterPro"/>
</dbReference>
<comment type="caution">
    <text evidence="2">The sequence shown here is derived from an EMBL/GenBank/DDBJ whole genome shotgun (WGS) entry which is preliminary data.</text>
</comment>
<dbReference type="Pfam" id="PF01872">
    <property type="entry name" value="RibD_C"/>
    <property type="match status" value="1"/>
</dbReference>
<reference evidence="3" key="1">
    <citation type="submission" date="2017-09" db="EMBL/GenBank/DDBJ databases">
        <title>Depth-based differentiation of microbial function through sediment-hosted aquifers and enrichment of novel symbionts in the deep terrestrial subsurface.</title>
        <authorList>
            <person name="Probst A.J."/>
            <person name="Ladd B."/>
            <person name="Jarett J.K."/>
            <person name="Geller-Mcgrath D.E."/>
            <person name="Sieber C.M.K."/>
            <person name="Emerson J.B."/>
            <person name="Anantharaman K."/>
            <person name="Thomas B.C."/>
            <person name="Malmstrom R."/>
            <person name="Stieglmeier M."/>
            <person name="Klingl A."/>
            <person name="Woyke T."/>
            <person name="Ryan C.M."/>
            <person name="Banfield J.F."/>
        </authorList>
    </citation>
    <scope>NUCLEOTIDE SEQUENCE [LARGE SCALE GENOMIC DNA]</scope>
</reference>
<dbReference type="GO" id="GO:0008703">
    <property type="term" value="F:5-amino-6-(5-phosphoribosylamino)uracil reductase activity"/>
    <property type="evidence" value="ECO:0007669"/>
    <property type="project" value="InterPro"/>
</dbReference>
<dbReference type="PANTHER" id="PTHR38011">
    <property type="entry name" value="DIHYDROFOLATE REDUCTASE FAMILY PROTEIN (AFU_ORTHOLOGUE AFUA_8G06820)"/>
    <property type="match status" value="1"/>
</dbReference>
<dbReference type="AlphaFoldDB" id="A0A2M7BXG3"/>
<protein>
    <submittedName>
        <fullName evidence="2">Dihydrofolate reductase</fullName>
    </submittedName>
</protein>
<proteinExistence type="predicted"/>
<dbReference type="InterPro" id="IPR050765">
    <property type="entry name" value="Riboflavin_Biosynth_HTPR"/>
</dbReference>
<evidence type="ECO:0000313" key="2">
    <source>
        <dbReference type="EMBL" id="PIV11242.1"/>
    </source>
</evidence>
<dbReference type="SUPFAM" id="SSF53597">
    <property type="entry name" value="Dihydrofolate reductase-like"/>
    <property type="match status" value="1"/>
</dbReference>
<dbReference type="InterPro" id="IPR024072">
    <property type="entry name" value="DHFR-like_dom_sf"/>
</dbReference>
<gene>
    <name evidence="2" type="ORF">COS50_01235</name>
</gene>
<dbReference type="EMBL" id="PEUY01000018">
    <property type="protein sequence ID" value="PIV11242.1"/>
    <property type="molecule type" value="Genomic_DNA"/>
</dbReference>
<evidence type="ECO:0000313" key="3">
    <source>
        <dbReference type="Proteomes" id="UP000230673"/>
    </source>
</evidence>
<dbReference type="Proteomes" id="UP000230673">
    <property type="component" value="Unassembled WGS sequence"/>
</dbReference>
<organism evidence="2 3">
    <name type="scientific">Candidatus Roizmanbacteria bacterium CG03_land_8_20_14_0_80_35_26</name>
    <dbReference type="NCBI Taxonomy" id="1974845"/>
    <lineage>
        <taxon>Bacteria</taxon>
        <taxon>Candidatus Roizmaniibacteriota</taxon>
    </lineage>
</organism>
<dbReference type="InterPro" id="IPR002734">
    <property type="entry name" value="RibDG_C"/>
</dbReference>
<dbReference type="Gene3D" id="3.40.430.10">
    <property type="entry name" value="Dihydrofolate Reductase, subunit A"/>
    <property type="match status" value="1"/>
</dbReference>
<name>A0A2M7BXG3_9BACT</name>
<evidence type="ECO:0000259" key="1">
    <source>
        <dbReference type="Pfam" id="PF01872"/>
    </source>
</evidence>
<feature type="domain" description="Bacterial bifunctional deaminase-reductase C-terminal" evidence="1">
    <location>
        <begin position="47"/>
        <end position="117"/>
    </location>
</feature>